<evidence type="ECO:0000313" key="7">
    <source>
        <dbReference type="Proteomes" id="UP000230750"/>
    </source>
</evidence>
<dbReference type="EMBL" id="MRZV01000587">
    <property type="protein sequence ID" value="PIK47328.1"/>
    <property type="molecule type" value="Genomic_DNA"/>
</dbReference>
<feature type="disulfide bond" evidence="2">
    <location>
        <begin position="109"/>
        <end position="126"/>
    </location>
</feature>
<dbReference type="AlphaFoldDB" id="A0A2G8KH52"/>
<organism evidence="6 7">
    <name type="scientific">Stichopus japonicus</name>
    <name type="common">Sea cucumber</name>
    <dbReference type="NCBI Taxonomy" id="307972"/>
    <lineage>
        <taxon>Eukaryota</taxon>
        <taxon>Metazoa</taxon>
        <taxon>Echinodermata</taxon>
        <taxon>Eleutherozoa</taxon>
        <taxon>Echinozoa</taxon>
        <taxon>Holothuroidea</taxon>
        <taxon>Aspidochirotacea</taxon>
        <taxon>Aspidochirotida</taxon>
        <taxon>Stichopodidae</taxon>
        <taxon>Apostichopus</taxon>
    </lineage>
</organism>
<keyword evidence="7" id="KW-1185">Reference proteome</keyword>
<dbReference type="PANTHER" id="PTHR24273">
    <property type="entry name" value="FI04643P-RELATED"/>
    <property type="match status" value="1"/>
</dbReference>
<comment type="caution">
    <text evidence="6">The sequence shown here is derived from an EMBL/GenBank/DDBJ whole genome shotgun (WGS) entry which is preliminary data.</text>
</comment>
<evidence type="ECO:0000256" key="3">
    <source>
        <dbReference type="SAM" id="Phobius"/>
    </source>
</evidence>
<dbReference type="PROSITE" id="PS50825">
    <property type="entry name" value="HYR"/>
    <property type="match status" value="1"/>
</dbReference>
<proteinExistence type="predicted"/>
<sequence length="193" mass="20931">MADTIPPVFLSCPNDMIFNTLPPAAAGLSIPISWTEPTYDDEGGTIRANQTHSPRDSFRVGDITNVVYTIVDLAGNAATCEFLISLQTTGTGRRKKDVDITFTKQACPCLNGGVCLNVEDGRTSFCHCPEEYSGMLCEDGRNGVEFNRQLPFVAVVGVLVIIIGILAIALCQVSKNLFKQNQMVKEDEVAIIN</sequence>
<evidence type="ECO:0000259" key="4">
    <source>
        <dbReference type="PROSITE" id="PS50026"/>
    </source>
</evidence>
<dbReference type="Gene3D" id="2.10.25.10">
    <property type="entry name" value="Laminin"/>
    <property type="match status" value="1"/>
</dbReference>
<dbReference type="CDD" id="cd00054">
    <property type="entry name" value="EGF_CA"/>
    <property type="match status" value="1"/>
</dbReference>
<accession>A0A2G8KH52</accession>
<evidence type="ECO:0000256" key="2">
    <source>
        <dbReference type="PROSITE-ProRule" id="PRU00076"/>
    </source>
</evidence>
<keyword evidence="1" id="KW-0677">Repeat</keyword>
<keyword evidence="2" id="KW-1015">Disulfide bond</keyword>
<evidence type="ECO:0000259" key="5">
    <source>
        <dbReference type="PROSITE" id="PS50825"/>
    </source>
</evidence>
<feature type="domain" description="EGF-like" evidence="4">
    <location>
        <begin position="103"/>
        <end position="138"/>
    </location>
</feature>
<keyword evidence="3" id="KW-1133">Transmembrane helix</keyword>
<dbReference type="OrthoDB" id="9925451at2759"/>
<dbReference type="Pfam" id="PF02494">
    <property type="entry name" value="HYR"/>
    <property type="match status" value="1"/>
</dbReference>
<feature type="transmembrane region" description="Helical" evidence="3">
    <location>
        <begin position="150"/>
        <end position="173"/>
    </location>
</feature>
<keyword evidence="3" id="KW-0472">Membrane</keyword>
<evidence type="ECO:0000256" key="1">
    <source>
        <dbReference type="ARBA" id="ARBA00022737"/>
    </source>
</evidence>
<evidence type="ECO:0000313" key="6">
    <source>
        <dbReference type="EMBL" id="PIK47328.1"/>
    </source>
</evidence>
<dbReference type="SUPFAM" id="SSF57196">
    <property type="entry name" value="EGF/Laminin"/>
    <property type="match status" value="1"/>
</dbReference>
<reference evidence="6 7" key="1">
    <citation type="journal article" date="2017" name="PLoS Biol.">
        <title>The sea cucumber genome provides insights into morphological evolution and visceral regeneration.</title>
        <authorList>
            <person name="Zhang X."/>
            <person name="Sun L."/>
            <person name="Yuan J."/>
            <person name="Sun Y."/>
            <person name="Gao Y."/>
            <person name="Zhang L."/>
            <person name="Li S."/>
            <person name="Dai H."/>
            <person name="Hamel J.F."/>
            <person name="Liu C."/>
            <person name="Yu Y."/>
            <person name="Liu S."/>
            <person name="Lin W."/>
            <person name="Guo K."/>
            <person name="Jin S."/>
            <person name="Xu P."/>
            <person name="Storey K.B."/>
            <person name="Huan P."/>
            <person name="Zhang T."/>
            <person name="Zhou Y."/>
            <person name="Zhang J."/>
            <person name="Lin C."/>
            <person name="Li X."/>
            <person name="Xing L."/>
            <person name="Huo D."/>
            <person name="Sun M."/>
            <person name="Wang L."/>
            <person name="Mercier A."/>
            <person name="Li F."/>
            <person name="Yang H."/>
            <person name="Xiang J."/>
        </authorList>
    </citation>
    <scope>NUCLEOTIDE SEQUENCE [LARGE SCALE GENOMIC DNA]</scope>
    <source>
        <strain evidence="6">Shaxun</strain>
        <tissue evidence="6">Muscle</tissue>
    </source>
</reference>
<protein>
    <submittedName>
        <fullName evidence="6">Putative hyalin-like isoform X1</fullName>
    </submittedName>
</protein>
<name>A0A2G8KH52_STIJA</name>
<keyword evidence="3" id="KW-0812">Transmembrane</keyword>
<dbReference type="InterPro" id="IPR003410">
    <property type="entry name" value="HYR_dom"/>
</dbReference>
<dbReference type="PANTHER" id="PTHR24273:SF32">
    <property type="entry name" value="HYALIN"/>
    <property type="match status" value="1"/>
</dbReference>
<dbReference type="PROSITE" id="PS00022">
    <property type="entry name" value="EGF_1"/>
    <property type="match status" value="1"/>
</dbReference>
<comment type="caution">
    <text evidence="2">Lacks conserved residue(s) required for the propagation of feature annotation.</text>
</comment>
<dbReference type="Proteomes" id="UP000230750">
    <property type="component" value="Unassembled WGS sequence"/>
</dbReference>
<dbReference type="InterPro" id="IPR000742">
    <property type="entry name" value="EGF"/>
</dbReference>
<feature type="disulfide bond" evidence="2">
    <location>
        <begin position="128"/>
        <end position="137"/>
    </location>
</feature>
<gene>
    <name evidence="6" type="ORF">BSL78_15804</name>
</gene>
<dbReference type="PROSITE" id="PS50026">
    <property type="entry name" value="EGF_3"/>
    <property type="match status" value="1"/>
</dbReference>
<feature type="domain" description="HYR" evidence="5">
    <location>
        <begin position="2"/>
        <end position="88"/>
    </location>
</feature>
<keyword evidence="2" id="KW-0245">EGF-like domain</keyword>